<dbReference type="InParanoid" id="G4Z3P9"/>
<keyword evidence="2" id="KW-1185">Reference proteome</keyword>
<proteinExistence type="predicted"/>
<dbReference type="GeneID" id="20657278"/>
<evidence type="ECO:0000313" key="2">
    <source>
        <dbReference type="Proteomes" id="UP000002640"/>
    </source>
</evidence>
<sequence length="215" mass="24501">MWAPTRAPCALCERRFMRSSLPGVVLMKRIYDLRRKWGVIQDSKKHNAASALYATANVCVFYAEVARMIHDSILCRWHQQLSSRTEDSNLQDIAVKKRVRQSSTVCSMKAQNALDPDTNRSAHTKEEFQPWWEIDLANYVEVHSVKVYLRDEVSHLYAAARGLAANPGRHTTGVYPLHISVSMKTGVGRDCDDIIAKVSRPIRPHPVRRSRHSAH</sequence>
<organism evidence="1 2">
    <name type="scientific">Phytophthora sojae (strain P6497)</name>
    <name type="common">Soybean stem and root rot agent</name>
    <name type="synonym">Phytophthora megasperma f. sp. glycines</name>
    <dbReference type="NCBI Taxonomy" id="1094619"/>
    <lineage>
        <taxon>Eukaryota</taxon>
        <taxon>Sar</taxon>
        <taxon>Stramenopiles</taxon>
        <taxon>Oomycota</taxon>
        <taxon>Peronosporomycetes</taxon>
        <taxon>Peronosporales</taxon>
        <taxon>Peronosporaceae</taxon>
        <taxon>Phytophthora</taxon>
    </lineage>
</organism>
<evidence type="ECO:0008006" key="3">
    <source>
        <dbReference type="Google" id="ProtNLM"/>
    </source>
</evidence>
<dbReference type="SUPFAM" id="SSF49785">
    <property type="entry name" value="Galactose-binding domain-like"/>
    <property type="match status" value="1"/>
</dbReference>
<protein>
    <recommendedName>
        <fullName evidence="3">Fucolectin tachylectin-4 pentraxin-1 domain-containing protein</fullName>
    </recommendedName>
</protein>
<reference evidence="1 2" key="1">
    <citation type="journal article" date="2006" name="Science">
        <title>Phytophthora genome sequences uncover evolutionary origins and mechanisms of pathogenesis.</title>
        <authorList>
            <person name="Tyler B.M."/>
            <person name="Tripathy S."/>
            <person name="Zhang X."/>
            <person name="Dehal P."/>
            <person name="Jiang R.H."/>
            <person name="Aerts A."/>
            <person name="Arredondo F.D."/>
            <person name="Baxter L."/>
            <person name="Bensasson D."/>
            <person name="Beynon J.L."/>
            <person name="Chapman J."/>
            <person name="Damasceno C.M."/>
            <person name="Dorrance A.E."/>
            <person name="Dou D."/>
            <person name="Dickerman A.W."/>
            <person name="Dubchak I.L."/>
            <person name="Garbelotto M."/>
            <person name="Gijzen M."/>
            <person name="Gordon S.G."/>
            <person name="Govers F."/>
            <person name="Grunwald N.J."/>
            <person name="Huang W."/>
            <person name="Ivors K.L."/>
            <person name="Jones R.W."/>
            <person name="Kamoun S."/>
            <person name="Krampis K."/>
            <person name="Lamour K.H."/>
            <person name="Lee M.K."/>
            <person name="McDonald W.H."/>
            <person name="Medina M."/>
            <person name="Meijer H.J."/>
            <person name="Nordberg E.K."/>
            <person name="Maclean D.J."/>
            <person name="Ospina-Giraldo M.D."/>
            <person name="Morris P.F."/>
            <person name="Phuntumart V."/>
            <person name="Putnam N.H."/>
            <person name="Rash S."/>
            <person name="Rose J.K."/>
            <person name="Sakihama Y."/>
            <person name="Salamov A.A."/>
            <person name="Savidor A."/>
            <person name="Scheuring C.F."/>
            <person name="Smith B.M."/>
            <person name="Sobral B.W."/>
            <person name="Terry A."/>
            <person name="Torto-Alalibo T.A."/>
            <person name="Win J."/>
            <person name="Xu Z."/>
            <person name="Zhang H."/>
            <person name="Grigoriev I.V."/>
            <person name="Rokhsar D.S."/>
            <person name="Boore J.L."/>
        </authorList>
    </citation>
    <scope>NUCLEOTIDE SEQUENCE [LARGE SCALE GENOMIC DNA]</scope>
    <source>
        <strain evidence="1 2">P6497</strain>
    </source>
</reference>
<name>G4Z3P9_PHYSP</name>
<dbReference type="Gene3D" id="2.60.120.260">
    <property type="entry name" value="Galactose-binding domain-like"/>
    <property type="match status" value="1"/>
</dbReference>
<dbReference type="OMA" id="WGVIQDS"/>
<accession>G4Z3P9</accession>
<dbReference type="RefSeq" id="XP_009522835.1">
    <property type="nucleotide sequence ID" value="XM_009524540.1"/>
</dbReference>
<gene>
    <name evidence="1" type="ORF">PHYSODRAFT_496217</name>
</gene>
<dbReference type="STRING" id="1094619.G4Z3P9"/>
<dbReference type="AlphaFoldDB" id="G4Z3P9"/>
<dbReference type="EMBL" id="JH159153">
    <property type="protein sequence ID" value="EGZ20118.1"/>
    <property type="molecule type" value="Genomic_DNA"/>
</dbReference>
<dbReference type="InterPro" id="IPR008979">
    <property type="entry name" value="Galactose-bd-like_sf"/>
</dbReference>
<evidence type="ECO:0000313" key="1">
    <source>
        <dbReference type="EMBL" id="EGZ20118.1"/>
    </source>
</evidence>
<dbReference type="KEGG" id="psoj:PHYSODRAFT_496217"/>
<dbReference type="Proteomes" id="UP000002640">
    <property type="component" value="Unassembled WGS sequence"/>
</dbReference>